<accession>A0A8H4K860</accession>
<evidence type="ECO:0000313" key="2">
    <source>
        <dbReference type="EMBL" id="KAF4445475.1"/>
    </source>
</evidence>
<keyword evidence="3" id="KW-1185">Reference proteome</keyword>
<name>A0A8H4K860_9HYPO</name>
<feature type="compositionally biased region" description="Polar residues" evidence="1">
    <location>
        <begin position="226"/>
        <end position="253"/>
    </location>
</feature>
<proteinExistence type="predicted"/>
<evidence type="ECO:0000256" key="1">
    <source>
        <dbReference type="SAM" id="MobiDB-lite"/>
    </source>
</evidence>
<reference evidence="2" key="1">
    <citation type="submission" date="2020-01" db="EMBL/GenBank/DDBJ databases">
        <title>Identification and distribution of gene clusters putatively required for synthesis of sphingolipid metabolism inhibitors in phylogenetically diverse species of the filamentous fungus Fusarium.</title>
        <authorList>
            <person name="Kim H.-S."/>
            <person name="Busman M."/>
            <person name="Brown D.W."/>
            <person name="Divon H."/>
            <person name="Uhlig S."/>
            <person name="Proctor R.H."/>
        </authorList>
    </citation>
    <scope>NUCLEOTIDE SEQUENCE</scope>
    <source>
        <strain evidence="2">NRRL 53441</strain>
    </source>
</reference>
<organism evidence="2 3">
    <name type="scientific">Fusarium austroafricanum</name>
    <dbReference type="NCBI Taxonomy" id="2364996"/>
    <lineage>
        <taxon>Eukaryota</taxon>
        <taxon>Fungi</taxon>
        <taxon>Dikarya</taxon>
        <taxon>Ascomycota</taxon>
        <taxon>Pezizomycotina</taxon>
        <taxon>Sordariomycetes</taxon>
        <taxon>Hypocreomycetidae</taxon>
        <taxon>Hypocreales</taxon>
        <taxon>Nectriaceae</taxon>
        <taxon>Fusarium</taxon>
        <taxon>Fusarium concolor species complex</taxon>
    </lineage>
</organism>
<sequence>MFVSRLNTNYRSTPQMFPGQRKRGWRQCLADSYEKQYGPLDDPVLTFGAKLVTFPSTPTLPRWTRHRCLQDLRFFDPEVEQDADPIIMSCSDNDTDDEDSQIPRESLRDFAIRMFAKAGIDIIAARRKEASAANSNNNPFENAHEDTEAEAEAVERQAKHQKRKRQTQDKQDSTQDAQPRRKIAKPSDTTTTTARPKRQIRSSFKPQPSYSPPQTPSPTEREYRQGQAQAGSGSSRESLIAQQPTPEINNSPRYSAELAAG</sequence>
<evidence type="ECO:0000313" key="3">
    <source>
        <dbReference type="Proteomes" id="UP000605986"/>
    </source>
</evidence>
<dbReference type="AlphaFoldDB" id="A0A8H4K860"/>
<protein>
    <submittedName>
        <fullName evidence="2">Uncharacterized protein</fullName>
    </submittedName>
</protein>
<gene>
    <name evidence="2" type="ORF">F53441_10791</name>
</gene>
<feature type="region of interest" description="Disordered" evidence="1">
    <location>
        <begin position="131"/>
        <end position="261"/>
    </location>
</feature>
<dbReference type="OrthoDB" id="5075366at2759"/>
<dbReference type="EMBL" id="JAADJG010000522">
    <property type="protein sequence ID" value="KAF4445475.1"/>
    <property type="molecule type" value="Genomic_DNA"/>
</dbReference>
<comment type="caution">
    <text evidence="2">The sequence shown here is derived from an EMBL/GenBank/DDBJ whole genome shotgun (WGS) entry which is preliminary data.</text>
</comment>
<dbReference type="Proteomes" id="UP000605986">
    <property type="component" value="Unassembled WGS sequence"/>
</dbReference>